<evidence type="ECO:0000313" key="7">
    <source>
        <dbReference type="Proteomes" id="UP000183071"/>
    </source>
</evidence>
<keyword evidence="1 4" id="KW-0812">Transmembrane</keyword>
<dbReference type="Gene3D" id="1.20.1250.20">
    <property type="entry name" value="MFS general substrate transporter like domains"/>
    <property type="match status" value="1"/>
</dbReference>
<dbReference type="Proteomes" id="UP000183071">
    <property type="component" value="Unassembled WGS sequence"/>
</dbReference>
<dbReference type="RefSeq" id="WP_053974642.1">
    <property type="nucleotide sequence ID" value="NZ_FNUE01000002.1"/>
</dbReference>
<dbReference type="SUPFAM" id="SSF103473">
    <property type="entry name" value="MFS general substrate transporter"/>
    <property type="match status" value="1"/>
</dbReference>
<keyword evidence="7" id="KW-1185">Reference proteome</keyword>
<dbReference type="InterPro" id="IPR036259">
    <property type="entry name" value="MFS_trans_sf"/>
</dbReference>
<dbReference type="InterPro" id="IPR020846">
    <property type="entry name" value="MFS_dom"/>
</dbReference>
<feature type="transmembrane region" description="Helical" evidence="4">
    <location>
        <begin position="75"/>
        <end position="93"/>
    </location>
</feature>
<feature type="transmembrane region" description="Helical" evidence="4">
    <location>
        <begin position="368"/>
        <end position="385"/>
    </location>
</feature>
<feature type="transmembrane region" description="Helical" evidence="4">
    <location>
        <begin position="247"/>
        <end position="267"/>
    </location>
</feature>
<evidence type="ECO:0000256" key="1">
    <source>
        <dbReference type="ARBA" id="ARBA00022692"/>
    </source>
</evidence>
<feature type="transmembrane region" description="Helical" evidence="4">
    <location>
        <begin position="338"/>
        <end position="362"/>
    </location>
</feature>
<dbReference type="EMBL" id="FNUE01000002">
    <property type="protein sequence ID" value="SEE47683.1"/>
    <property type="molecule type" value="Genomic_DNA"/>
</dbReference>
<name>A0A1H5J569_9FLAO</name>
<feature type="transmembrane region" description="Helical" evidence="4">
    <location>
        <begin position="279"/>
        <end position="298"/>
    </location>
</feature>
<organism evidence="6 7">
    <name type="scientific">Polaribacter dokdonensis DSW-5</name>
    <dbReference type="NCBI Taxonomy" id="1300348"/>
    <lineage>
        <taxon>Bacteria</taxon>
        <taxon>Pseudomonadati</taxon>
        <taxon>Bacteroidota</taxon>
        <taxon>Flavobacteriia</taxon>
        <taxon>Flavobacteriales</taxon>
        <taxon>Flavobacteriaceae</taxon>
    </lineage>
</organism>
<evidence type="ECO:0000256" key="2">
    <source>
        <dbReference type="ARBA" id="ARBA00022989"/>
    </source>
</evidence>
<proteinExistence type="predicted"/>
<evidence type="ECO:0000259" key="5">
    <source>
        <dbReference type="PROSITE" id="PS50850"/>
    </source>
</evidence>
<feature type="domain" description="Major facilitator superfamily (MFS) profile" evidence="5">
    <location>
        <begin position="1"/>
        <end position="389"/>
    </location>
</feature>
<dbReference type="InterPro" id="IPR011701">
    <property type="entry name" value="MFS"/>
</dbReference>
<dbReference type="Pfam" id="PF07690">
    <property type="entry name" value="MFS_1"/>
    <property type="match status" value="1"/>
</dbReference>
<protein>
    <submittedName>
        <fullName evidence="6">Predicted arabinose efflux permease, MFS family</fullName>
    </submittedName>
</protein>
<dbReference type="PROSITE" id="PS50850">
    <property type="entry name" value="MFS"/>
    <property type="match status" value="1"/>
</dbReference>
<evidence type="ECO:0000256" key="3">
    <source>
        <dbReference type="ARBA" id="ARBA00023136"/>
    </source>
</evidence>
<evidence type="ECO:0000256" key="4">
    <source>
        <dbReference type="SAM" id="Phobius"/>
    </source>
</evidence>
<keyword evidence="2 4" id="KW-1133">Transmembrane helix</keyword>
<dbReference type="PANTHER" id="PTHR23521">
    <property type="entry name" value="TRANSPORTER MFS SUPERFAMILY"/>
    <property type="match status" value="1"/>
</dbReference>
<feature type="transmembrane region" description="Helical" evidence="4">
    <location>
        <begin position="304"/>
        <end position="326"/>
    </location>
</feature>
<gene>
    <name evidence="6" type="ORF">SAMN05444353_1878</name>
</gene>
<sequence>MITQKHILPIIVIAQFCCTSLWFATNGVMNSVILEYQLEATAIGWLTSAVQFGFIAGTLLFALFTISDRFSPSKVFFISALCASLFNFCFILQSNNLPYILIFRFLTGFFLAGIYPVGMKIATDYFDKGLGKSLGFLVGALVLGTALPHLIKDFFASTSWKFVIVSTSILSVIGGLLILLFVKDGPYRKRNNIFDLKTITTVFKKSEFKKAAFGYFGHMWELYTFWAFVPIMLFSYNKIHSNLTIDISLLSFLIIGIGSISCIFAGYISQKLGVRKTAFNFLLGSFVCCLIVPFSFLFDSQVLFVLFLIIWSFLVIGDSPMFSTLVAQNVASKDKGTALTIVNCIGYSITILSILIITQLNITLQSNYIYMLLGLGPFLGLIVLGRKTA</sequence>
<keyword evidence="3 4" id="KW-0472">Membrane</keyword>
<feature type="transmembrane region" description="Helical" evidence="4">
    <location>
        <begin position="45"/>
        <end position="63"/>
    </location>
</feature>
<feature type="transmembrane region" description="Helical" evidence="4">
    <location>
        <begin position="213"/>
        <end position="235"/>
    </location>
</feature>
<reference evidence="6 7" key="1">
    <citation type="submission" date="2016-10" db="EMBL/GenBank/DDBJ databases">
        <authorList>
            <person name="Varghese N."/>
            <person name="Submissions S."/>
        </authorList>
    </citation>
    <scope>NUCLEOTIDE SEQUENCE [LARGE SCALE GENOMIC DNA]</scope>
    <source>
        <strain evidence="6 7">DSW-5</strain>
    </source>
</reference>
<feature type="transmembrane region" description="Helical" evidence="4">
    <location>
        <begin position="99"/>
        <end position="118"/>
    </location>
</feature>
<comment type="caution">
    <text evidence="6">The sequence shown here is derived from an EMBL/GenBank/DDBJ whole genome shotgun (WGS) entry which is preliminary data.</text>
</comment>
<feature type="transmembrane region" description="Helical" evidence="4">
    <location>
        <begin position="163"/>
        <end position="182"/>
    </location>
</feature>
<feature type="transmembrane region" description="Helical" evidence="4">
    <location>
        <begin position="7"/>
        <end position="25"/>
    </location>
</feature>
<feature type="transmembrane region" description="Helical" evidence="4">
    <location>
        <begin position="130"/>
        <end position="151"/>
    </location>
</feature>
<evidence type="ECO:0000313" key="6">
    <source>
        <dbReference type="EMBL" id="SEE47683.1"/>
    </source>
</evidence>
<accession>A0A1H5J569</accession>
<dbReference type="PANTHER" id="PTHR23521:SF3">
    <property type="entry name" value="MFS TRANSPORTER"/>
    <property type="match status" value="1"/>
</dbReference>